<feature type="compositionally biased region" description="Low complexity" evidence="1">
    <location>
        <begin position="438"/>
        <end position="465"/>
    </location>
</feature>
<keyword evidence="3" id="KW-1185">Reference proteome</keyword>
<feature type="compositionally biased region" description="Basic and acidic residues" evidence="1">
    <location>
        <begin position="421"/>
        <end position="432"/>
    </location>
</feature>
<dbReference type="OrthoDB" id="273833at2759"/>
<dbReference type="GeneID" id="92511399"/>
<dbReference type="EMBL" id="JAFEUZ010000035">
    <property type="protein sequence ID" value="KAG5467084.1"/>
    <property type="molecule type" value="Genomic_DNA"/>
</dbReference>
<feature type="region of interest" description="Disordered" evidence="1">
    <location>
        <begin position="418"/>
        <end position="540"/>
    </location>
</feature>
<feature type="compositionally biased region" description="Polar residues" evidence="1">
    <location>
        <begin position="561"/>
        <end position="581"/>
    </location>
</feature>
<evidence type="ECO:0000256" key="1">
    <source>
        <dbReference type="SAM" id="MobiDB-lite"/>
    </source>
</evidence>
<dbReference type="Proteomes" id="UP000673552">
    <property type="component" value="Unassembled WGS sequence"/>
</dbReference>
<evidence type="ECO:0000313" key="3">
    <source>
        <dbReference type="Proteomes" id="UP000673552"/>
    </source>
</evidence>
<gene>
    <name evidence="2" type="ORF">LSCM1_01265</name>
</gene>
<feature type="compositionally biased region" description="Basic and acidic residues" evidence="1">
    <location>
        <begin position="653"/>
        <end position="663"/>
    </location>
</feature>
<feature type="compositionally biased region" description="Polar residues" evidence="1">
    <location>
        <begin position="467"/>
        <end position="477"/>
    </location>
</feature>
<name>A0A836G655_9TRYP</name>
<reference evidence="3" key="1">
    <citation type="journal article" date="2021" name="Microbiol. Resour. Announc.">
        <title>LGAAP: Leishmaniinae Genome Assembly and Annotation Pipeline.</title>
        <authorList>
            <person name="Almutairi H."/>
            <person name="Urbaniak M.D."/>
            <person name="Bates M.D."/>
            <person name="Jariyapan N."/>
            <person name="Kwakye-Nuako G."/>
            <person name="Thomaz-Soccol V."/>
            <person name="Al-Salem W.S."/>
            <person name="Dillon R.J."/>
            <person name="Bates P.A."/>
            <person name="Gatherer D."/>
        </authorList>
    </citation>
    <scope>NUCLEOTIDE SEQUENCE [LARGE SCALE GENOMIC DNA]</scope>
</reference>
<protein>
    <submittedName>
        <fullName evidence="2">Uncharacterized protein</fullName>
    </submittedName>
</protein>
<feature type="compositionally biased region" description="Polar residues" evidence="1">
    <location>
        <begin position="181"/>
        <end position="193"/>
    </location>
</feature>
<feature type="region of interest" description="Disordered" evidence="1">
    <location>
        <begin position="99"/>
        <end position="124"/>
    </location>
</feature>
<reference evidence="3" key="2">
    <citation type="journal article" date="2021" name="Sci. Data">
        <title>Chromosome-scale genome sequencing, assembly and annotation of six genomes from subfamily Leishmaniinae.</title>
        <authorList>
            <person name="Almutairi H."/>
            <person name="Urbaniak M.D."/>
            <person name="Bates M.D."/>
            <person name="Jariyapan N."/>
            <person name="Kwakye-Nuako G."/>
            <person name="Thomaz Soccol V."/>
            <person name="Al-Salem W.S."/>
            <person name="Dillon R.J."/>
            <person name="Bates P.A."/>
            <person name="Gatherer D."/>
        </authorList>
    </citation>
    <scope>NUCLEOTIDE SEQUENCE [LARGE SCALE GENOMIC DNA]</scope>
</reference>
<feature type="compositionally biased region" description="Polar residues" evidence="1">
    <location>
        <begin position="509"/>
        <end position="520"/>
    </location>
</feature>
<feature type="compositionally biased region" description="Low complexity" evidence="1">
    <location>
        <begin position="194"/>
        <end position="212"/>
    </location>
</feature>
<dbReference type="AlphaFoldDB" id="A0A836G655"/>
<dbReference type="KEGG" id="lmat:92511399"/>
<feature type="region of interest" description="Disordered" evidence="1">
    <location>
        <begin position="560"/>
        <end position="581"/>
    </location>
</feature>
<comment type="caution">
    <text evidence="2">The sequence shown here is derived from an EMBL/GenBank/DDBJ whole genome shotgun (WGS) entry which is preliminary data.</text>
</comment>
<organism evidence="2 3">
    <name type="scientific">Leishmania martiniquensis</name>
    <dbReference type="NCBI Taxonomy" id="1580590"/>
    <lineage>
        <taxon>Eukaryota</taxon>
        <taxon>Discoba</taxon>
        <taxon>Euglenozoa</taxon>
        <taxon>Kinetoplastea</taxon>
        <taxon>Metakinetoplastina</taxon>
        <taxon>Trypanosomatida</taxon>
        <taxon>Trypanosomatidae</taxon>
        <taxon>Leishmaniinae</taxon>
        <taxon>Leishmania</taxon>
    </lineage>
</organism>
<feature type="region of interest" description="Disordered" evidence="1">
    <location>
        <begin position="177"/>
        <end position="242"/>
    </location>
</feature>
<evidence type="ECO:0000313" key="2">
    <source>
        <dbReference type="EMBL" id="KAG5467084.1"/>
    </source>
</evidence>
<accession>A0A836G655</accession>
<dbReference type="RefSeq" id="XP_067174992.1">
    <property type="nucleotide sequence ID" value="XM_067318887.1"/>
</dbReference>
<sequence length="663" mass="69805">MTSNPYIAQHYGSLVEVMSNGHEDEADASVGFRRLQNAPHMTHTVFRPSKNLDTSSTATAPPSAWGIHGAYKTLTPDAYSALHCHKGLLIDEFPSRPQTPRCAKSSSSLPPLLPADRLSVGSSDGFRDKGADHIREWVKASTTSSAYSTDDVAGDDGDTGAGIEKARSLLELASPSLSAPQLTPETESEQQCTSAPAPSSAAAPVKASLALSDRGPSVSVSPESLHPAHTKSSMPSPTTLPVPEATIETTVDAALRRLHDALAQAQRVLDTSRIPGNERTLVPPPALPPQPVEPAQIHRQVAPVPTPTASRSLMNEEGALDDSLDCLSPLVSTHMPLRGFPSAELPVGIPAAASLTSPVTKAADTVSVPDETRFMVLCAITHPTAVMERRIRRRGPAAEVSSKGLGCWTARSPFTMSIATDARRTPPRRIAEVQRSPAAIRATTLAQTTTAAQQLQSSPSANASSDGHPSSRTSTQRRPVEDSASRLLNENPPGMPGLAEFLRAGNPKGFSSLSAATRATSPHVKPVPSAHDPHRRPRPPVAATAAPGVLLGHAPLLSLRRGSSGTAQPHANRIVTPSSQLPYSHAEGSVAAADVLARRTSSRTRRVDSMPSYAQPTLSWLSKGPEASTDEFPVSRVASPQTSPLKDMAAASRDGEQSDRGRG</sequence>
<feature type="region of interest" description="Disordered" evidence="1">
    <location>
        <begin position="140"/>
        <end position="161"/>
    </location>
</feature>
<feature type="compositionally biased region" description="Low complexity" evidence="1">
    <location>
        <begin position="140"/>
        <end position="151"/>
    </location>
</feature>
<feature type="compositionally biased region" description="Polar residues" evidence="1">
    <location>
        <begin position="230"/>
        <end position="239"/>
    </location>
</feature>
<proteinExistence type="predicted"/>
<feature type="region of interest" description="Disordered" evidence="1">
    <location>
        <begin position="601"/>
        <end position="663"/>
    </location>
</feature>